<dbReference type="InParanoid" id="A0A2R5G2N4"/>
<evidence type="ECO:0000313" key="3">
    <source>
        <dbReference type="Proteomes" id="UP000241890"/>
    </source>
</evidence>
<dbReference type="Proteomes" id="UP000241890">
    <property type="component" value="Unassembled WGS sequence"/>
</dbReference>
<feature type="transmembrane region" description="Helical" evidence="1">
    <location>
        <begin position="295"/>
        <end position="315"/>
    </location>
</feature>
<accession>A0A2R5G2N4</accession>
<evidence type="ECO:0000256" key="1">
    <source>
        <dbReference type="SAM" id="Phobius"/>
    </source>
</evidence>
<name>A0A2R5G2N4_9STRA</name>
<reference evidence="2 3" key="1">
    <citation type="submission" date="2017-12" db="EMBL/GenBank/DDBJ databases">
        <title>Sequencing, de novo assembly and annotation of complete genome of a new Thraustochytrid species, strain FCC1311.</title>
        <authorList>
            <person name="Sedici K."/>
            <person name="Godart F."/>
            <person name="Aiese Cigliano R."/>
            <person name="Sanseverino W."/>
            <person name="Barakat M."/>
            <person name="Ortet P."/>
            <person name="Marechal E."/>
            <person name="Cagnac O."/>
            <person name="Amato A."/>
        </authorList>
    </citation>
    <scope>NUCLEOTIDE SEQUENCE [LARGE SCALE GENOMIC DNA]</scope>
</reference>
<evidence type="ECO:0000313" key="2">
    <source>
        <dbReference type="EMBL" id="GBG25287.1"/>
    </source>
</evidence>
<protein>
    <submittedName>
        <fullName evidence="2">Uncharacterized protein</fullName>
    </submittedName>
</protein>
<dbReference type="AlphaFoldDB" id="A0A2R5G2N4"/>
<organism evidence="2 3">
    <name type="scientific">Hondaea fermentalgiana</name>
    <dbReference type="NCBI Taxonomy" id="2315210"/>
    <lineage>
        <taxon>Eukaryota</taxon>
        <taxon>Sar</taxon>
        <taxon>Stramenopiles</taxon>
        <taxon>Bigyra</taxon>
        <taxon>Labyrinthulomycetes</taxon>
        <taxon>Thraustochytrida</taxon>
        <taxon>Thraustochytriidae</taxon>
        <taxon>Hondaea</taxon>
    </lineage>
</organism>
<gene>
    <name evidence="2" type="ORF">FCC1311_015042</name>
</gene>
<proteinExistence type="predicted"/>
<dbReference type="EMBL" id="BEYU01000012">
    <property type="protein sequence ID" value="GBG25287.1"/>
    <property type="molecule type" value="Genomic_DNA"/>
</dbReference>
<feature type="transmembrane region" description="Helical" evidence="1">
    <location>
        <begin position="25"/>
        <end position="44"/>
    </location>
</feature>
<keyword evidence="1" id="KW-0812">Transmembrane</keyword>
<keyword evidence="1" id="KW-1133">Transmembrane helix</keyword>
<keyword evidence="3" id="KW-1185">Reference proteome</keyword>
<feature type="transmembrane region" description="Helical" evidence="1">
    <location>
        <begin position="64"/>
        <end position="87"/>
    </location>
</feature>
<comment type="caution">
    <text evidence="2">The sequence shown here is derived from an EMBL/GenBank/DDBJ whole genome shotgun (WGS) entry which is preliminary data.</text>
</comment>
<sequence length="468" mass="53377">MSLVGKHQAAWADAHEGNHDAASHVVHVAFIVTSLNMALWTIYLDYRYFYGWSNGAWMFKFSHWSLLFTIFYLAVSTLDALTFGLIFGAPRRWVLYTALVLALMIDLNYFVVLIGRKVLRIDQKFAHITPVSTHKHVLNIIWLLGDVGTKPIEDHSSSALVAAGVVVPTIVCGAYLTLAQAIRSKKQAPKVLDYLGVPYDEDWERRRYSRGSVSRGSVSRGSVSRGNVLRGSISRLSVATSETESEDGLRRVAPGRWIYSSFKYRKLRSVFILQPLVYAPLAWVSLAGAERVIGSHLAAQVTALILAMTVTPILYGPELWRRHRATLFQAVLQTKNDIVKLLTYIGEKSSATLHRLGEWWKGVRERSRERNRQRREKIKRMIPKVVAALRDFSRTVIYIASEILRAIGNFFHRHWKAIEHFFTFTLPQVAIYSLRATQDLAHMVYKDMRDAADEVYDMIESVELEEHE</sequence>
<keyword evidence="1" id="KW-0472">Membrane</keyword>
<feature type="transmembrane region" description="Helical" evidence="1">
    <location>
        <begin position="157"/>
        <end position="178"/>
    </location>
</feature>
<feature type="transmembrane region" description="Helical" evidence="1">
    <location>
        <begin position="270"/>
        <end position="289"/>
    </location>
</feature>
<feature type="transmembrane region" description="Helical" evidence="1">
    <location>
        <begin position="93"/>
        <end position="113"/>
    </location>
</feature>